<accession>A0A1H4LN37</accession>
<proteinExistence type="predicted"/>
<evidence type="ECO:0000313" key="2">
    <source>
        <dbReference type="Proteomes" id="UP000182409"/>
    </source>
</evidence>
<dbReference type="Pfam" id="PF10008">
    <property type="entry name" value="DUF2251"/>
    <property type="match status" value="1"/>
</dbReference>
<dbReference type="AlphaFoldDB" id="A0A1H4LN37"/>
<dbReference type="InterPro" id="IPR014449">
    <property type="entry name" value="UCP007050_HI0931"/>
</dbReference>
<gene>
    <name evidence="1" type="ORF">SAMN05443244_1645</name>
</gene>
<dbReference type="Proteomes" id="UP000182409">
    <property type="component" value="Unassembled WGS sequence"/>
</dbReference>
<sequence>MYRPQAFGTEGPALRIYPYSMDSLELQVGAGRLVSYSPARELPWRVVFEDEGAAGYCYACDGRRATVDEDFDVTVMDAMLVYNVEAMQREDDGDRKRLLTVEWSRDGQRAAVRLDGVPQVLIDFEHRESRCRSNFPNFMDDGRNQWRSADHAWDDAAMTQFEEAALTAE</sequence>
<reference evidence="1 2" key="1">
    <citation type="submission" date="2016-10" db="EMBL/GenBank/DDBJ databases">
        <authorList>
            <person name="de Groot N.N."/>
        </authorList>
    </citation>
    <scope>NUCLEOTIDE SEQUENCE [LARGE SCALE GENOMIC DNA]</scope>
    <source>
        <strain evidence="1 2">AB35.6</strain>
    </source>
</reference>
<dbReference type="EMBL" id="FNSD01000001">
    <property type="protein sequence ID" value="SEB71695.1"/>
    <property type="molecule type" value="Genomic_DNA"/>
</dbReference>
<evidence type="ECO:0000313" key="1">
    <source>
        <dbReference type="EMBL" id="SEB71695.1"/>
    </source>
</evidence>
<name>A0A1H4LN37_9BACT</name>
<evidence type="ECO:0008006" key="3">
    <source>
        <dbReference type="Google" id="ProtNLM"/>
    </source>
</evidence>
<organism evidence="1 2">
    <name type="scientific">Terriglobus roseus</name>
    <dbReference type="NCBI Taxonomy" id="392734"/>
    <lineage>
        <taxon>Bacteria</taxon>
        <taxon>Pseudomonadati</taxon>
        <taxon>Acidobacteriota</taxon>
        <taxon>Terriglobia</taxon>
        <taxon>Terriglobales</taxon>
        <taxon>Acidobacteriaceae</taxon>
        <taxon>Terriglobus</taxon>
    </lineage>
</organism>
<protein>
    <recommendedName>
        <fullName evidence="3">DUF2251 domain-containing protein</fullName>
    </recommendedName>
</protein>